<comment type="caution">
    <text evidence="1">The sequence shown here is derived from an EMBL/GenBank/DDBJ whole genome shotgun (WGS) entry which is preliminary data.</text>
</comment>
<dbReference type="AlphaFoldDB" id="A0A8S3PV39"/>
<reference evidence="1" key="1">
    <citation type="submission" date="2021-03" db="EMBL/GenBank/DDBJ databases">
        <authorList>
            <person name="Bekaert M."/>
        </authorList>
    </citation>
    <scope>NUCLEOTIDE SEQUENCE</scope>
</reference>
<dbReference type="EMBL" id="CAJPWZ010000154">
    <property type="protein sequence ID" value="CAG2187079.1"/>
    <property type="molecule type" value="Genomic_DNA"/>
</dbReference>
<gene>
    <name evidence="1" type="ORF">MEDL_2579</name>
</gene>
<organism evidence="1 2">
    <name type="scientific">Mytilus edulis</name>
    <name type="common">Blue mussel</name>
    <dbReference type="NCBI Taxonomy" id="6550"/>
    <lineage>
        <taxon>Eukaryota</taxon>
        <taxon>Metazoa</taxon>
        <taxon>Spiralia</taxon>
        <taxon>Lophotrochozoa</taxon>
        <taxon>Mollusca</taxon>
        <taxon>Bivalvia</taxon>
        <taxon>Autobranchia</taxon>
        <taxon>Pteriomorphia</taxon>
        <taxon>Mytilida</taxon>
        <taxon>Mytiloidea</taxon>
        <taxon>Mytilidae</taxon>
        <taxon>Mytilinae</taxon>
        <taxon>Mytilus</taxon>
    </lineage>
</organism>
<proteinExistence type="predicted"/>
<name>A0A8S3PV39_MYTED</name>
<keyword evidence="2" id="KW-1185">Reference proteome</keyword>
<protein>
    <submittedName>
        <fullName evidence="1">Uncharacterized protein</fullName>
    </submittedName>
</protein>
<dbReference type="Proteomes" id="UP000683360">
    <property type="component" value="Unassembled WGS sequence"/>
</dbReference>
<evidence type="ECO:0000313" key="2">
    <source>
        <dbReference type="Proteomes" id="UP000683360"/>
    </source>
</evidence>
<accession>A0A8S3PV39</accession>
<evidence type="ECO:0000313" key="1">
    <source>
        <dbReference type="EMBL" id="CAG2187079.1"/>
    </source>
</evidence>
<dbReference type="OrthoDB" id="6177296at2759"/>
<sequence>MLKSSQKDEIESCLNNATLSIKTNSNATDRDNFSTTIFEVFPGLERDLLSAENIPVTEYIAINQTPHTSTPKECIAETNSEISCDYSEETEVCFAIQPIAHVSPSDAIPSCSGVKRKEKTVKKRRFEWKPYAKGNQFIQDMCKKLDYKRANHVKEKIFAEGVIHKYWEETDKMENHVYNRVDTVCKSKEETRKRSCSPPMSTRNVVLEPHKQVFVSYSRDVSDNTTNYTVSCVEEESDEEHYVPRNVSSETDFKVDGKEADVLSCPSSYETLSTRKNQ</sequence>